<accession>A0A812BKD6</accession>
<proteinExistence type="predicted"/>
<feature type="region of interest" description="Disordered" evidence="1">
    <location>
        <begin position="234"/>
        <end position="282"/>
    </location>
</feature>
<protein>
    <submittedName>
        <fullName evidence="2">Uncharacterized protein</fullName>
    </submittedName>
</protein>
<gene>
    <name evidence="2" type="ORF">SPHA_19031</name>
</gene>
<evidence type="ECO:0000256" key="1">
    <source>
        <dbReference type="SAM" id="MobiDB-lite"/>
    </source>
</evidence>
<comment type="caution">
    <text evidence="2">The sequence shown here is derived from an EMBL/GenBank/DDBJ whole genome shotgun (WGS) entry which is preliminary data.</text>
</comment>
<evidence type="ECO:0000313" key="3">
    <source>
        <dbReference type="Proteomes" id="UP000597762"/>
    </source>
</evidence>
<dbReference type="Proteomes" id="UP000597762">
    <property type="component" value="Unassembled WGS sequence"/>
</dbReference>
<name>A0A812BKD6_ACAPH</name>
<dbReference type="EMBL" id="CAHIKZ030000688">
    <property type="protein sequence ID" value="CAE1233600.1"/>
    <property type="molecule type" value="Genomic_DNA"/>
</dbReference>
<organism evidence="2 3">
    <name type="scientific">Acanthosepion pharaonis</name>
    <name type="common">Pharaoh cuttlefish</name>
    <name type="synonym">Sepia pharaonis</name>
    <dbReference type="NCBI Taxonomy" id="158019"/>
    <lineage>
        <taxon>Eukaryota</taxon>
        <taxon>Metazoa</taxon>
        <taxon>Spiralia</taxon>
        <taxon>Lophotrochozoa</taxon>
        <taxon>Mollusca</taxon>
        <taxon>Cephalopoda</taxon>
        <taxon>Coleoidea</taxon>
        <taxon>Decapodiformes</taxon>
        <taxon>Sepiida</taxon>
        <taxon>Sepiina</taxon>
        <taxon>Sepiidae</taxon>
        <taxon>Acanthosepion</taxon>
    </lineage>
</organism>
<dbReference type="AlphaFoldDB" id="A0A812BKD6"/>
<reference evidence="2" key="1">
    <citation type="submission" date="2021-01" db="EMBL/GenBank/DDBJ databases">
        <authorList>
            <person name="Li R."/>
            <person name="Bekaert M."/>
        </authorList>
    </citation>
    <scope>NUCLEOTIDE SEQUENCE</scope>
    <source>
        <strain evidence="2">Farmed</strain>
    </source>
</reference>
<sequence length="282" mass="32385">MVNSIPNSGNITAMTEETNVNMIDLHDWREMLSIKKLRQGDSFSHLWQNHSLLRKPLTNMYTQDNYVITGSMLSQPEVMRSSLSNDIKTGWDFGLDISMAPDYGTYAIDAETDLYHNVARKRMRTDAMENVSMNEVADMTFDHHQLRKTNDTKKSKDLQLGTGWKRATGSFVVANRTAINKVLYTNEDAPEPVLIHVPPIIRPNGAIGTLYFNFEITYVLEVECWYDYRTSTKSTANDKGAGGSRHSRRLRQEPHQRSKQTLSWTQSKRDGSRTYCPRVQRK</sequence>
<evidence type="ECO:0000313" key="2">
    <source>
        <dbReference type="EMBL" id="CAE1233600.1"/>
    </source>
</evidence>
<keyword evidence="3" id="KW-1185">Reference proteome</keyword>